<gene>
    <name evidence="3" type="ORF">P4O66_014561</name>
</gene>
<feature type="domain" description="PiggyBac transposable element-derived protein" evidence="2">
    <location>
        <begin position="198"/>
        <end position="253"/>
    </location>
</feature>
<sequence length="320" mass="36162">MQCGNKTTIKKCRCACARDIRLFETYTRVSSLESKRSLRFDGAVPWSLWRRRREGAVLSSHVLFLRRFVGCGRPKKTATQKKKEQVREPPASPSQALPQRPTRKTHAGPTANGPGTENSRHGKRPRVAEQASLRHGTFLPFDSSMNTKNRYSVQDALNIITGDDSEFEGCQVISDQDPEDPDYTPSSKDMENDESNIIPEEHNSTDEQMVSFRVGHSPIRQYVKGKSHPWGLKIWGRCTSSGILCDFTEHSGNRLASCQLEDKSLAKKGRGSVDSRVEKEDNIVIVRWYDSKSVTMISSYSAIEPQDKVRRWSKSQSIRG</sequence>
<organism evidence="3 4">
    <name type="scientific">Electrophorus voltai</name>
    <dbReference type="NCBI Taxonomy" id="2609070"/>
    <lineage>
        <taxon>Eukaryota</taxon>
        <taxon>Metazoa</taxon>
        <taxon>Chordata</taxon>
        <taxon>Craniata</taxon>
        <taxon>Vertebrata</taxon>
        <taxon>Euteleostomi</taxon>
        <taxon>Actinopterygii</taxon>
        <taxon>Neopterygii</taxon>
        <taxon>Teleostei</taxon>
        <taxon>Ostariophysi</taxon>
        <taxon>Gymnotiformes</taxon>
        <taxon>Gymnotoidei</taxon>
        <taxon>Gymnotidae</taxon>
        <taxon>Electrophorus</taxon>
    </lineage>
</organism>
<dbReference type="Proteomes" id="UP001239994">
    <property type="component" value="Unassembled WGS sequence"/>
</dbReference>
<feature type="non-terminal residue" evidence="3">
    <location>
        <position position="1"/>
    </location>
</feature>
<feature type="region of interest" description="Disordered" evidence="1">
    <location>
        <begin position="75"/>
        <end position="145"/>
    </location>
</feature>
<evidence type="ECO:0000256" key="1">
    <source>
        <dbReference type="SAM" id="MobiDB-lite"/>
    </source>
</evidence>
<dbReference type="AlphaFoldDB" id="A0AAD8Z3M2"/>
<comment type="caution">
    <text evidence="3">The sequence shown here is derived from an EMBL/GenBank/DDBJ whole genome shotgun (WGS) entry which is preliminary data.</text>
</comment>
<protein>
    <recommendedName>
        <fullName evidence="2">PiggyBac transposable element-derived protein domain-containing protein</fullName>
    </recommendedName>
</protein>
<accession>A0AAD8Z3M2</accession>
<keyword evidence="4" id="KW-1185">Reference proteome</keyword>
<reference evidence="3" key="1">
    <citation type="submission" date="2023-03" db="EMBL/GenBank/DDBJ databases">
        <title>Electrophorus voltai genome.</title>
        <authorList>
            <person name="Bian C."/>
        </authorList>
    </citation>
    <scope>NUCLEOTIDE SEQUENCE</scope>
    <source>
        <strain evidence="3">CB-2022</strain>
        <tissue evidence="3">Muscle</tissue>
    </source>
</reference>
<dbReference type="EMBL" id="JAROKS010000021">
    <property type="protein sequence ID" value="KAK1790700.1"/>
    <property type="molecule type" value="Genomic_DNA"/>
</dbReference>
<dbReference type="Pfam" id="PF13843">
    <property type="entry name" value="DDE_Tnp_1_7"/>
    <property type="match status" value="1"/>
</dbReference>
<evidence type="ECO:0000259" key="2">
    <source>
        <dbReference type="Pfam" id="PF13843"/>
    </source>
</evidence>
<evidence type="ECO:0000313" key="3">
    <source>
        <dbReference type="EMBL" id="KAK1790700.1"/>
    </source>
</evidence>
<name>A0AAD8Z3M2_9TELE</name>
<dbReference type="PANTHER" id="PTHR47272">
    <property type="entry name" value="DDE_TNP_1_7 DOMAIN-CONTAINING PROTEIN"/>
    <property type="match status" value="1"/>
</dbReference>
<proteinExistence type="predicted"/>
<evidence type="ECO:0000313" key="4">
    <source>
        <dbReference type="Proteomes" id="UP001239994"/>
    </source>
</evidence>
<feature type="region of interest" description="Disordered" evidence="1">
    <location>
        <begin position="173"/>
        <end position="192"/>
    </location>
</feature>
<dbReference type="InterPro" id="IPR029526">
    <property type="entry name" value="PGBD"/>
</dbReference>
<dbReference type="PANTHER" id="PTHR47272:SF1">
    <property type="entry name" value="PIGGYBAC TRANSPOSABLE ELEMENT-DERIVED PROTEIN 3-LIKE"/>
    <property type="match status" value="1"/>
</dbReference>